<organism evidence="11 12">
    <name type="scientific">Saponaria officinalis</name>
    <name type="common">Common soapwort</name>
    <name type="synonym">Lychnis saponaria</name>
    <dbReference type="NCBI Taxonomy" id="3572"/>
    <lineage>
        <taxon>Eukaryota</taxon>
        <taxon>Viridiplantae</taxon>
        <taxon>Streptophyta</taxon>
        <taxon>Embryophyta</taxon>
        <taxon>Tracheophyta</taxon>
        <taxon>Spermatophyta</taxon>
        <taxon>Magnoliopsida</taxon>
        <taxon>eudicotyledons</taxon>
        <taxon>Gunneridae</taxon>
        <taxon>Pentapetalae</taxon>
        <taxon>Caryophyllales</taxon>
        <taxon>Caryophyllaceae</taxon>
        <taxon>Caryophylleae</taxon>
        <taxon>Saponaria</taxon>
    </lineage>
</organism>
<dbReference type="Proteomes" id="UP001443914">
    <property type="component" value="Unassembled WGS sequence"/>
</dbReference>
<keyword evidence="10" id="KW-0812">Transmembrane</keyword>
<keyword evidence="6 8" id="KW-0326">Glycosidase</keyword>
<evidence type="ECO:0000256" key="4">
    <source>
        <dbReference type="ARBA" id="ARBA00022525"/>
    </source>
</evidence>
<reference evidence="11" key="1">
    <citation type="submission" date="2024-03" db="EMBL/GenBank/DDBJ databases">
        <title>WGS assembly of Saponaria officinalis var. Norfolk2.</title>
        <authorList>
            <person name="Jenkins J."/>
            <person name="Shu S."/>
            <person name="Grimwood J."/>
            <person name="Barry K."/>
            <person name="Goodstein D."/>
            <person name="Schmutz J."/>
            <person name="Leebens-Mack J."/>
            <person name="Osbourn A."/>
        </authorList>
    </citation>
    <scope>NUCLEOTIDE SEQUENCE [LARGE SCALE GENOMIC DNA]</scope>
    <source>
        <strain evidence="11">JIC</strain>
    </source>
</reference>
<feature type="region of interest" description="Disordered" evidence="9">
    <location>
        <begin position="35"/>
        <end position="71"/>
    </location>
</feature>
<evidence type="ECO:0000256" key="6">
    <source>
        <dbReference type="ARBA" id="ARBA00023295"/>
    </source>
</evidence>
<dbReference type="AlphaFoldDB" id="A0AAW1MTT5"/>
<feature type="compositionally biased region" description="Low complexity" evidence="9">
    <location>
        <begin position="54"/>
        <end position="71"/>
    </location>
</feature>
<evidence type="ECO:0000313" key="12">
    <source>
        <dbReference type="Proteomes" id="UP001443914"/>
    </source>
</evidence>
<keyword evidence="10" id="KW-1133">Transmembrane helix</keyword>
<evidence type="ECO:0000256" key="10">
    <source>
        <dbReference type="SAM" id="Phobius"/>
    </source>
</evidence>
<proteinExistence type="inferred from homology"/>
<dbReference type="SMART" id="SM00710">
    <property type="entry name" value="PbH1"/>
    <property type="match status" value="4"/>
</dbReference>
<name>A0AAW1MTT5_SAPOF</name>
<evidence type="ECO:0000256" key="7">
    <source>
        <dbReference type="ARBA" id="ARBA00023316"/>
    </source>
</evidence>
<dbReference type="GO" id="GO:0071555">
    <property type="term" value="P:cell wall organization"/>
    <property type="evidence" value="ECO:0007669"/>
    <property type="project" value="UniProtKB-KW"/>
</dbReference>
<feature type="compositionally biased region" description="Basic residues" evidence="9">
    <location>
        <begin position="38"/>
        <end position="53"/>
    </location>
</feature>
<evidence type="ECO:0000313" key="11">
    <source>
        <dbReference type="EMBL" id="KAK9751066.1"/>
    </source>
</evidence>
<comment type="similarity">
    <text evidence="2 8">Belongs to the glycosyl hydrolase 28 family.</text>
</comment>
<evidence type="ECO:0000256" key="5">
    <source>
        <dbReference type="ARBA" id="ARBA00022801"/>
    </source>
</evidence>
<dbReference type="GO" id="GO:0004650">
    <property type="term" value="F:polygalacturonase activity"/>
    <property type="evidence" value="ECO:0007669"/>
    <property type="project" value="InterPro"/>
</dbReference>
<keyword evidence="5 8" id="KW-0378">Hydrolase</keyword>
<keyword evidence="12" id="KW-1185">Reference proteome</keyword>
<feature type="transmembrane region" description="Helical" evidence="10">
    <location>
        <begin position="7"/>
        <end position="28"/>
    </location>
</feature>
<keyword evidence="3" id="KW-0134">Cell wall</keyword>
<dbReference type="InterPro" id="IPR011050">
    <property type="entry name" value="Pectin_lyase_fold/virulence"/>
</dbReference>
<dbReference type="InterPro" id="IPR012334">
    <property type="entry name" value="Pectin_lyas_fold"/>
</dbReference>
<sequence length="485" mass="52700">MKNYNCLSILQIVLILTIFHVTFFLISIESRKNNGMSRNKHQKHSHGKGKSRHSSQSSPALSPPSSDSSPTISSTFNVLSFEAKGDGVTDDSMAFMGAWEAACKVTGATVEVPSGYSFFIKPITLQGPCMPQLVLQIDGTILAPPKINSWPKTGLFQWINIKWVQNFTIQGNGVIDGQGSQWWVSSQSMATTNKKKCPSTHVPSMKPTALRFYASNSIIVRDITIKNSPLCHLKFDNSIGVTVHNVTISSPEDSPNTDGIHLQNTRDVEIHHSNIGCGDDCVSIQTGCSNIHLHHINCGPGHGISLGGLGKDRSIACVSDIVVEDIVMQNTLYGVRIKTWPGGIGSVKNVTFSNVQVSDVKVPLVIDQFYCENNVHCKNISGNVAISNIKFNQIVGTFSAQPVHLACSNDVPCVDVDLVDIQLKPSHFNHGLQQALCYNSYGKTEAPLVPANIDYCVRESGKLVKMAHTFSNGVCQQATVKRKGG</sequence>
<keyword evidence="4" id="KW-0964">Secreted</keyword>
<evidence type="ECO:0000256" key="9">
    <source>
        <dbReference type="SAM" id="MobiDB-lite"/>
    </source>
</evidence>
<dbReference type="SUPFAM" id="SSF51126">
    <property type="entry name" value="Pectin lyase-like"/>
    <property type="match status" value="1"/>
</dbReference>
<keyword evidence="10" id="KW-0472">Membrane</keyword>
<dbReference type="Gene3D" id="2.160.20.10">
    <property type="entry name" value="Single-stranded right-handed beta-helix, Pectin lyase-like"/>
    <property type="match status" value="1"/>
</dbReference>
<evidence type="ECO:0000256" key="2">
    <source>
        <dbReference type="ARBA" id="ARBA00008834"/>
    </source>
</evidence>
<dbReference type="InterPro" id="IPR000743">
    <property type="entry name" value="Glyco_hydro_28"/>
</dbReference>
<evidence type="ECO:0008006" key="13">
    <source>
        <dbReference type="Google" id="ProtNLM"/>
    </source>
</evidence>
<evidence type="ECO:0000256" key="3">
    <source>
        <dbReference type="ARBA" id="ARBA00022512"/>
    </source>
</evidence>
<dbReference type="GO" id="GO:0005975">
    <property type="term" value="P:carbohydrate metabolic process"/>
    <property type="evidence" value="ECO:0007669"/>
    <property type="project" value="InterPro"/>
</dbReference>
<gene>
    <name evidence="11" type="ORF">RND81_02G239000</name>
</gene>
<evidence type="ECO:0000256" key="8">
    <source>
        <dbReference type="RuleBase" id="RU361169"/>
    </source>
</evidence>
<accession>A0AAW1MTT5</accession>
<dbReference type="EMBL" id="JBDFQZ010000002">
    <property type="protein sequence ID" value="KAK9751066.1"/>
    <property type="molecule type" value="Genomic_DNA"/>
</dbReference>
<keyword evidence="7" id="KW-0961">Cell wall biogenesis/degradation</keyword>
<comment type="caution">
    <text evidence="11">The sequence shown here is derived from an EMBL/GenBank/DDBJ whole genome shotgun (WGS) entry which is preliminary data.</text>
</comment>
<dbReference type="PANTHER" id="PTHR31375">
    <property type="match status" value="1"/>
</dbReference>
<comment type="subcellular location">
    <subcellularLocation>
        <location evidence="1">Secreted</location>
        <location evidence="1">Cell wall</location>
    </subcellularLocation>
</comment>
<dbReference type="InterPro" id="IPR006626">
    <property type="entry name" value="PbH1"/>
</dbReference>
<evidence type="ECO:0000256" key="1">
    <source>
        <dbReference type="ARBA" id="ARBA00004191"/>
    </source>
</evidence>
<protein>
    <recommendedName>
        <fullName evidence="13">Polygalacturonase</fullName>
    </recommendedName>
</protein>
<dbReference type="Pfam" id="PF00295">
    <property type="entry name" value="Glyco_hydro_28"/>
    <property type="match status" value="1"/>
</dbReference>